<dbReference type="InterPro" id="IPR045087">
    <property type="entry name" value="Cu-oxidase_fam"/>
</dbReference>
<dbReference type="Gene3D" id="2.60.40.420">
    <property type="entry name" value="Cupredoxins - blue copper proteins"/>
    <property type="match status" value="3"/>
</dbReference>
<organism evidence="8 9">
    <name type="scientific">Rhodanobacter denitrificans</name>
    <dbReference type="NCBI Taxonomy" id="666685"/>
    <lineage>
        <taxon>Bacteria</taxon>
        <taxon>Pseudomonadati</taxon>
        <taxon>Pseudomonadota</taxon>
        <taxon>Gammaproteobacteria</taxon>
        <taxon>Lysobacterales</taxon>
        <taxon>Rhodanobacteraceae</taxon>
        <taxon>Rhodanobacter</taxon>
    </lineage>
</organism>
<dbReference type="InterPro" id="IPR002355">
    <property type="entry name" value="Cu_oxidase_Cu_BS"/>
</dbReference>
<dbReference type="GO" id="GO:0005507">
    <property type="term" value="F:copper ion binding"/>
    <property type="evidence" value="ECO:0007669"/>
    <property type="project" value="InterPro"/>
</dbReference>
<sequence length="613" mass="67188">MKHLLPIHAGPLGPDLSRRRFVHGIAWGAAGLGLLQVPAFARPGPARPAALTGSTIDLSIGELAVDYTGRTRRAVTVNGTLPAPLLRFTEGDTVTIRVRNTLAEDTSIHWHGIILPANMDGVPGFSFHGIHPGETFTYRYTLRQSGTYWYHSHSGFQEQKGLYGPLIVDPREPDPIRSDREHVILLSDWTDEDPYRIFAKLRKNAEYYNRHKRTVGDAIADIRRHGWGATLDDRKLWGAMRMSPTDLADVGALTYTYLANGVTPAGNWTGLFRPGERVRLRFINGSAMTFFDVRIPGLKMTVVAADGQNVHPVTVEEFRIGVAETYDVIVEPSGQDAYTIFAQAMDRGGYARATLAVRDGLAAPVPALDPRPLLTMADMGHGGHSGHAAHAAAAAPSGHEGHAGHAMQAAGAARDGHGAHGDAHAAMGHGMHGAAAMQTHPASETGNPGVDMQTMTPTPRLDDPGIGLRDNGRRVLTYADLASRFADPDGREPGRTIELHLTGHMERYVWSFDGIRFGDAEPLRLRYGERMRIVLVNDTMMEHPIHLHGLWSDLEDADGAFRVRKHTVNMPPGTRRSYRVTADALGRWAYHCHLLYHMDAGMFREVRVEEAAA</sequence>
<dbReference type="NCBIfam" id="TIGR01480">
    <property type="entry name" value="copper_res_A"/>
    <property type="match status" value="1"/>
</dbReference>
<keyword evidence="1" id="KW-0479">Metal-binding</keyword>
<accession>A0A2W5M9L5</accession>
<dbReference type="PROSITE" id="PS00079">
    <property type="entry name" value="MULTICOPPER_OXIDASE1"/>
    <property type="match status" value="2"/>
</dbReference>
<dbReference type="AlphaFoldDB" id="A0A2W5M9L5"/>
<dbReference type="InterPro" id="IPR006311">
    <property type="entry name" value="TAT_signal"/>
</dbReference>
<evidence type="ECO:0000256" key="4">
    <source>
        <dbReference type="SAM" id="MobiDB-lite"/>
    </source>
</evidence>
<dbReference type="Pfam" id="PF07732">
    <property type="entry name" value="Cu-oxidase_3"/>
    <property type="match status" value="1"/>
</dbReference>
<name>A0A2W5M9L5_9GAMM</name>
<dbReference type="Pfam" id="PF00394">
    <property type="entry name" value="Cu-oxidase"/>
    <property type="match status" value="1"/>
</dbReference>
<reference evidence="8 9" key="1">
    <citation type="submission" date="2017-08" db="EMBL/GenBank/DDBJ databases">
        <title>Infants hospitalized years apart are colonized by the same room-sourced microbial strains.</title>
        <authorList>
            <person name="Brooks B."/>
            <person name="Olm M.R."/>
            <person name="Firek B.A."/>
            <person name="Baker R."/>
            <person name="Thomas B.C."/>
            <person name="Morowitz M.J."/>
            <person name="Banfield J.F."/>
        </authorList>
    </citation>
    <scope>NUCLEOTIDE SEQUENCE [LARGE SCALE GENOMIC DNA]</scope>
    <source>
        <strain evidence="8">S2_005_003_R2_42</strain>
    </source>
</reference>
<dbReference type="CDD" id="cd13848">
    <property type="entry name" value="CuRO_1_CopA"/>
    <property type="match status" value="1"/>
</dbReference>
<dbReference type="Pfam" id="PF07731">
    <property type="entry name" value="Cu-oxidase_2"/>
    <property type="match status" value="1"/>
</dbReference>
<dbReference type="CDD" id="cd13896">
    <property type="entry name" value="CuRO_3_CopA"/>
    <property type="match status" value="1"/>
</dbReference>
<dbReference type="EMBL" id="QFPO01000008">
    <property type="protein sequence ID" value="PZQ14103.1"/>
    <property type="molecule type" value="Genomic_DNA"/>
</dbReference>
<feature type="domain" description="Plastocyanin-like" evidence="6">
    <location>
        <begin position="493"/>
        <end position="610"/>
    </location>
</feature>
<dbReference type="InterPro" id="IPR008972">
    <property type="entry name" value="Cupredoxin"/>
</dbReference>
<dbReference type="InterPro" id="IPR033138">
    <property type="entry name" value="Cu_oxidase_CS"/>
</dbReference>
<evidence type="ECO:0000259" key="6">
    <source>
        <dbReference type="Pfam" id="PF07731"/>
    </source>
</evidence>
<dbReference type="PANTHER" id="PTHR11709">
    <property type="entry name" value="MULTI-COPPER OXIDASE"/>
    <property type="match status" value="1"/>
</dbReference>
<feature type="compositionally biased region" description="Low complexity" evidence="4">
    <location>
        <begin position="386"/>
        <end position="413"/>
    </location>
</feature>
<evidence type="ECO:0000259" key="7">
    <source>
        <dbReference type="Pfam" id="PF07732"/>
    </source>
</evidence>
<protein>
    <submittedName>
        <fullName evidence="8">Copper oxidase</fullName>
    </submittedName>
</protein>
<evidence type="ECO:0000313" key="9">
    <source>
        <dbReference type="Proteomes" id="UP000249046"/>
    </source>
</evidence>
<evidence type="ECO:0000313" key="8">
    <source>
        <dbReference type="EMBL" id="PZQ14103.1"/>
    </source>
</evidence>
<dbReference type="GO" id="GO:0042597">
    <property type="term" value="C:periplasmic space"/>
    <property type="evidence" value="ECO:0007669"/>
    <property type="project" value="InterPro"/>
</dbReference>
<dbReference type="InterPro" id="IPR034282">
    <property type="entry name" value="CuRO_2_CopA"/>
</dbReference>
<dbReference type="SUPFAM" id="SSF49503">
    <property type="entry name" value="Cupredoxins"/>
    <property type="match status" value="3"/>
</dbReference>
<dbReference type="GO" id="GO:0016491">
    <property type="term" value="F:oxidoreductase activity"/>
    <property type="evidence" value="ECO:0007669"/>
    <property type="project" value="UniProtKB-KW"/>
</dbReference>
<feature type="domain" description="Plastocyanin-like" evidence="5">
    <location>
        <begin position="181"/>
        <end position="355"/>
    </location>
</feature>
<feature type="compositionally biased region" description="Low complexity" evidence="4">
    <location>
        <begin position="424"/>
        <end position="437"/>
    </location>
</feature>
<keyword evidence="2" id="KW-0560">Oxidoreductase</keyword>
<dbReference type="CDD" id="cd13874">
    <property type="entry name" value="CuRO_2_CopA"/>
    <property type="match status" value="1"/>
</dbReference>
<dbReference type="InterPro" id="IPR034284">
    <property type="entry name" value="CuRO_1_CopA"/>
</dbReference>
<feature type="compositionally biased region" description="Basic and acidic residues" evidence="4">
    <location>
        <begin position="414"/>
        <end position="423"/>
    </location>
</feature>
<dbReference type="PANTHER" id="PTHR11709:SF394">
    <property type="entry name" value="FI03373P-RELATED"/>
    <property type="match status" value="1"/>
</dbReference>
<feature type="region of interest" description="Disordered" evidence="4">
    <location>
        <begin position="377"/>
        <end position="469"/>
    </location>
</feature>
<dbReference type="Proteomes" id="UP000249046">
    <property type="component" value="Unassembled WGS sequence"/>
</dbReference>
<keyword evidence="3" id="KW-0186">Copper</keyword>
<dbReference type="InterPro" id="IPR001117">
    <property type="entry name" value="Cu-oxidase_2nd"/>
</dbReference>
<dbReference type="PROSITE" id="PS51318">
    <property type="entry name" value="TAT"/>
    <property type="match status" value="1"/>
</dbReference>
<dbReference type="InterPro" id="IPR006376">
    <property type="entry name" value="Cu-R_CopA"/>
</dbReference>
<evidence type="ECO:0000256" key="3">
    <source>
        <dbReference type="ARBA" id="ARBA00023008"/>
    </source>
</evidence>
<dbReference type="InterPro" id="IPR011707">
    <property type="entry name" value="Cu-oxidase-like_N"/>
</dbReference>
<dbReference type="InterPro" id="IPR011706">
    <property type="entry name" value="Cu-oxidase_C"/>
</dbReference>
<comment type="caution">
    <text evidence="8">The sequence shown here is derived from an EMBL/GenBank/DDBJ whole genome shotgun (WGS) entry which is preliminary data.</text>
</comment>
<feature type="domain" description="Plastocyanin-like" evidence="7">
    <location>
        <begin position="67"/>
        <end position="172"/>
    </location>
</feature>
<dbReference type="PROSITE" id="PS00080">
    <property type="entry name" value="MULTICOPPER_OXIDASE2"/>
    <property type="match status" value="1"/>
</dbReference>
<gene>
    <name evidence="8" type="ORF">DI564_10460</name>
</gene>
<proteinExistence type="predicted"/>
<evidence type="ECO:0000256" key="2">
    <source>
        <dbReference type="ARBA" id="ARBA00023002"/>
    </source>
</evidence>
<evidence type="ECO:0000259" key="5">
    <source>
        <dbReference type="Pfam" id="PF00394"/>
    </source>
</evidence>
<evidence type="ECO:0000256" key="1">
    <source>
        <dbReference type="ARBA" id="ARBA00022723"/>
    </source>
</evidence>
<dbReference type="InterPro" id="IPR034279">
    <property type="entry name" value="CuRO_3_CopA"/>
</dbReference>